<dbReference type="InterPro" id="IPR036388">
    <property type="entry name" value="WH-like_DNA-bd_sf"/>
</dbReference>
<organism evidence="4 5">
    <name type="scientific">Cylicostephanus goldi</name>
    <name type="common">Nematode worm</name>
    <dbReference type="NCBI Taxonomy" id="71465"/>
    <lineage>
        <taxon>Eukaryota</taxon>
        <taxon>Metazoa</taxon>
        <taxon>Ecdysozoa</taxon>
        <taxon>Nematoda</taxon>
        <taxon>Chromadorea</taxon>
        <taxon>Rhabditida</taxon>
        <taxon>Rhabditina</taxon>
        <taxon>Rhabditomorpha</taxon>
        <taxon>Strongyloidea</taxon>
        <taxon>Strongylidae</taxon>
        <taxon>Cylicostephanus</taxon>
    </lineage>
</organism>
<evidence type="ECO:0000313" key="4">
    <source>
        <dbReference type="EMBL" id="VDN32472.1"/>
    </source>
</evidence>
<dbReference type="Pfam" id="PF11427">
    <property type="entry name" value="HTH_Tnp_Tc3_1"/>
    <property type="match status" value="1"/>
</dbReference>
<accession>A0A3P7QKJ8</accession>
<dbReference type="InterPro" id="IPR025898">
    <property type="entry name" value="Tc3_transposase_DNA-bd_dom"/>
</dbReference>
<protein>
    <recommendedName>
        <fullName evidence="6">Transposase Tc1-like domain-containing protein</fullName>
    </recommendedName>
</protein>
<dbReference type="GO" id="GO:0003677">
    <property type="term" value="F:DNA binding"/>
    <property type="evidence" value="ECO:0007669"/>
    <property type="project" value="InterPro"/>
</dbReference>
<evidence type="ECO:0008006" key="6">
    <source>
        <dbReference type="Google" id="ProtNLM"/>
    </source>
</evidence>
<keyword evidence="5" id="KW-1185">Reference proteome</keyword>
<dbReference type="Pfam" id="PF21517">
    <property type="entry name" value="HTH_Tnp_Tc3_2_like"/>
    <property type="match status" value="1"/>
</dbReference>
<proteinExistence type="predicted"/>
<sequence length="142" mass="16747">MPRGTFLSMEERGAIVKKIAEQLRRSRSPVAGYLRNPATYGLNKKGGQHRTLTNREERRIWHKASNSTLSLRQIRADLELNVSRTTIWRAIRRSGYIRRAVMRKAPRLTPLHKLRRLQFARENMRRDWEKVGIIKNADIRAF</sequence>
<dbReference type="InterPro" id="IPR009057">
    <property type="entry name" value="Homeodomain-like_sf"/>
</dbReference>
<dbReference type="AlphaFoldDB" id="A0A3P7QKJ8"/>
<dbReference type="Gene3D" id="1.10.10.10">
    <property type="entry name" value="Winged helix-like DNA-binding domain superfamily/Winged helix DNA-binding domain"/>
    <property type="match status" value="1"/>
</dbReference>
<dbReference type="SUPFAM" id="SSF46689">
    <property type="entry name" value="Homeodomain-like"/>
    <property type="match status" value="1"/>
</dbReference>
<dbReference type="OrthoDB" id="5823189at2759"/>
<name>A0A3P7QKJ8_CYLGO</name>
<evidence type="ECO:0000313" key="5">
    <source>
        <dbReference type="Proteomes" id="UP000271889"/>
    </source>
</evidence>
<feature type="domain" description="Tc3 transposase DNA binding" evidence="2">
    <location>
        <begin position="3"/>
        <end position="41"/>
    </location>
</feature>
<dbReference type="GO" id="GO:0005634">
    <property type="term" value="C:nucleus"/>
    <property type="evidence" value="ECO:0007669"/>
    <property type="project" value="UniProtKB-SubCell"/>
</dbReference>
<reference evidence="4 5" key="1">
    <citation type="submission" date="2018-11" db="EMBL/GenBank/DDBJ databases">
        <authorList>
            <consortium name="Pathogen Informatics"/>
        </authorList>
    </citation>
    <scope>NUCLEOTIDE SEQUENCE [LARGE SCALE GENOMIC DNA]</scope>
</reference>
<feature type="domain" description="Transposable element Tc3 transposase-like DNA-binding HTH" evidence="3">
    <location>
        <begin position="55"/>
        <end position="94"/>
    </location>
</feature>
<comment type="subcellular location">
    <subcellularLocation>
        <location evidence="1">Nucleus</location>
    </subcellularLocation>
</comment>
<evidence type="ECO:0000259" key="3">
    <source>
        <dbReference type="Pfam" id="PF21517"/>
    </source>
</evidence>
<dbReference type="Proteomes" id="UP000271889">
    <property type="component" value="Unassembled WGS sequence"/>
</dbReference>
<dbReference type="InterPro" id="IPR048703">
    <property type="entry name" value="Tnp_Tc3-like_HTH"/>
</dbReference>
<gene>
    <name evidence="4" type="ORF">CGOC_LOCUS12113</name>
</gene>
<dbReference type="Gene3D" id="1.10.10.60">
    <property type="entry name" value="Homeodomain-like"/>
    <property type="match status" value="1"/>
</dbReference>
<dbReference type="EMBL" id="UYRV01120754">
    <property type="protein sequence ID" value="VDN32472.1"/>
    <property type="molecule type" value="Genomic_DNA"/>
</dbReference>
<evidence type="ECO:0000256" key="1">
    <source>
        <dbReference type="ARBA" id="ARBA00004123"/>
    </source>
</evidence>
<evidence type="ECO:0000259" key="2">
    <source>
        <dbReference type="Pfam" id="PF11427"/>
    </source>
</evidence>